<dbReference type="InterPro" id="IPR021842">
    <property type="entry name" value="DUF3435"/>
</dbReference>
<keyword evidence="2" id="KW-1185">Reference proteome</keyword>
<protein>
    <submittedName>
        <fullName evidence="1">Uncharacterized protein</fullName>
    </submittedName>
</protein>
<reference evidence="1" key="1">
    <citation type="submission" date="2015-10" db="EMBL/GenBank/DDBJ databases">
        <authorList>
            <person name="Regsiter A."/>
            <person name="william w."/>
        </authorList>
    </citation>
    <scope>NUCLEOTIDE SEQUENCE</scope>
    <source>
        <strain evidence="1">Montdore</strain>
    </source>
</reference>
<proteinExistence type="predicted"/>
<evidence type="ECO:0000313" key="1">
    <source>
        <dbReference type="EMBL" id="CUS06904.1"/>
    </source>
</evidence>
<dbReference type="AlphaFoldDB" id="A0A292PIR7"/>
<dbReference type="Pfam" id="PF11917">
    <property type="entry name" value="DUF3435"/>
    <property type="match status" value="1"/>
</dbReference>
<dbReference type="PANTHER" id="PTHR37535">
    <property type="entry name" value="FLUG DOMAIN PROTEIN"/>
    <property type="match status" value="1"/>
</dbReference>
<evidence type="ECO:0000313" key="2">
    <source>
        <dbReference type="Proteomes" id="UP001412239"/>
    </source>
</evidence>
<gene>
    <name evidence="1" type="ORF">GSTUAT00009014001</name>
</gene>
<dbReference type="Proteomes" id="UP001412239">
    <property type="component" value="Unassembled WGS sequence"/>
</dbReference>
<dbReference type="PANTHER" id="PTHR37535:SF3">
    <property type="entry name" value="FLUG DOMAIN-CONTAINING PROTEIN"/>
    <property type="match status" value="1"/>
</dbReference>
<dbReference type="EMBL" id="LN891287">
    <property type="protein sequence ID" value="CUS06904.1"/>
    <property type="molecule type" value="Genomic_DNA"/>
</dbReference>
<sequence>MNEEFSEPVCWEINDVYFYPLTRPTVAKALLKFIKGNIAPSGAPELYLTTVRRPKSNLPISDIKEILWFLWGRDQKHCHVGLIAARKDSLAGLFLNIQRIHTKGDERRERTVYTSHTTFDFGHGLDPLILFLALAFTDDAFDDGLTLEGLVEMQRSQKGSVAGIPVLRQCEGGGRVGYKRALTYSTVRRDLNGLTRRSGFLGSLTFGSIRRAAGGAVKGKVSQSDHLRVMGHRKTGTFEMFYALNPVDTQSIVLGREPRDEMTSQLLRAGCRHDRTAPQTLPDNILKQLEGDKTLRDYEKVRTDYLSTLQCRALTKYRESWACEMDKTGEGLGTPSLPTNLTEYNNISIQEGDMHEGRRRIADGMFGFMEARDTLDVSLVSALIDLLFWWTSA</sequence>
<name>A0A292PIR7_9PEZI</name>
<accession>A0A292PIR7</accession>
<organism evidence="1 2">
    <name type="scientific">Tuber aestivum</name>
    <name type="common">summer truffle</name>
    <dbReference type="NCBI Taxonomy" id="59557"/>
    <lineage>
        <taxon>Eukaryota</taxon>
        <taxon>Fungi</taxon>
        <taxon>Dikarya</taxon>
        <taxon>Ascomycota</taxon>
        <taxon>Pezizomycotina</taxon>
        <taxon>Pezizomycetes</taxon>
        <taxon>Pezizales</taxon>
        <taxon>Tuberaceae</taxon>
        <taxon>Tuber</taxon>
    </lineage>
</organism>